<evidence type="ECO:0000313" key="2">
    <source>
        <dbReference type="EMBL" id="GBM01153.1"/>
    </source>
</evidence>
<reference evidence="2 3" key="1">
    <citation type="journal article" date="2019" name="Sci. Rep.">
        <title>Orb-weaving spider Araneus ventricosus genome elucidates the spidroin gene catalogue.</title>
        <authorList>
            <person name="Kono N."/>
            <person name="Nakamura H."/>
            <person name="Ohtoshi R."/>
            <person name="Moran D.A.P."/>
            <person name="Shinohara A."/>
            <person name="Yoshida Y."/>
            <person name="Fujiwara M."/>
            <person name="Mori M."/>
            <person name="Tomita M."/>
            <person name="Arakawa K."/>
        </authorList>
    </citation>
    <scope>NUCLEOTIDE SEQUENCE [LARGE SCALE GENOMIC DNA]</scope>
</reference>
<evidence type="ECO:0000256" key="1">
    <source>
        <dbReference type="SAM" id="MobiDB-lite"/>
    </source>
</evidence>
<feature type="region of interest" description="Disordered" evidence="1">
    <location>
        <begin position="71"/>
        <end position="92"/>
    </location>
</feature>
<evidence type="ECO:0000313" key="3">
    <source>
        <dbReference type="Proteomes" id="UP000499080"/>
    </source>
</evidence>
<name>A0A4Y2C9X5_ARAVE</name>
<dbReference type="AlphaFoldDB" id="A0A4Y2C9X5"/>
<dbReference type="EMBL" id="BGPR01000165">
    <property type="protein sequence ID" value="GBM01153.1"/>
    <property type="molecule type" value="Genomic_DNA"/>
</dbReference>
<comment type="caution">
    <text evidence="2">The sequence shown here is derived from an EMBL/GenBank/DDBJ whole genome shotgun (WGS) entry which is preliminary data.</text>
</comment>
<keyword evidence="3" id="KW-1185">Reference proteome</keyword>
<organism evidence="2 3">
    <name type="scientific">Araneus ventricosus</name>
    <name type="common">Orbweaver spider</name>
    <name type="synonym">Epeira ventricosa</name>
    <dbReference type="NCBI Taxonomy" id="182803"/>
    <lineage>
        <taxon>Eukaryota</taxon>
        <taxon>Metazoa</taxon>
        <taxon>Ecdysozoa</taxon>
        <taxon>Arthropoda</taxon>
        <taxon>Chelicerata</taxon>
        <taxon>Arachnida</taxon>
        <taxon>Araneae</taxon>
        <taxon>Araneomorphae</taxon>
        <taxon>Entelegynae</taxon>
        <taxon>Araneoidea</taxon>
        <taxon>Araneidae</taxon>
        <taxon>Araneus</taxon>
    </lineage>
</organism>
<sequence>MGYYSLVILTSSFEKTRWLFLDGACNLEPRSDDEDGTWEGTRISKIPHHTSDKNDLAFSRPHTRRIYSGIGFRTWNHPPPEAESLPLGHRGP</sequence>
<dbReference type="Proteomes" id="UP000499080">
    <property type="component" value="Unassembled WGS sequence"/>
</dbReference>
<gene>
    <name evidence="2" type="ORF">AVEN_27251_1</name>
</gene>
<protein>
    <submittedName>
        <fullName evidence="2">Uncharacterized protein</fullName>
    </submittedName>
</protein>
<accession>A0A4Y2C9X5</accession>
<proteinExistence type="predicted"/>